<dbReference type="EMBL" id="ALPT02000033">
    <property type="protein sequence ID" value="KGA97284.1"/>
    <property type="molecule type" value="Genomic_DNA"/>
</dbReference>
<gene>
    <name evidence="3" type="ORF">AJ85_04375</name>
    <name evidence="2" type="ORF">BALCAV_0211320</name>
</gene>
<dbReference type="RefSeq" id="WP_003324504.1">
    <property type="nucleotide sequence ID" value="NZ_ALPT02000033.1"/>
</dbReference>
<accession>A0A094WHM7</accession>
<organism evidence="2 4">
    <name type="scientific">Alkalihalobacillus alcalophilus ATCC 27647 = CGMCC 1.3604</name>
    <dbReference type="NCBI Taxonomy" id="1218173"/>
    <lineage>
        <taxon>Bacteria</taxon>
        <taxon>Bacillati</taxon>
        <taxon>Bacillota</taxon>
        <taxon>Bacilli</taxon>
        <taxon>Bacillales</taxon>
        <taxon>Bacillaceae</taxon>
        <taxon>Alkalihalobacillus</taxon>
    </lineage>
</organism>
<feature type="transmembrane region" description="Helical" evidence="1">
    <location>
        <begin position="113"/>
        <end position="140"/>
    </location>
</feature>
<comment type="caution">
    <text evidence="2">The sequence shown here is derived from an EMBL/GenBank/DDBJ whole genome shotgun (WGS) entry which is preliminary data.</text>
</comment>
<evidence type="ECO:0000313" key="5">
    <source>
        <dbReference type="Proteomes" id="UP000297014"/>
    </source>
</evidence>
<dbReference type="STRING" id="1218173.BALCAV_0211320"/>
<dbReference type="AlphaFoldDB" id="A0A094WHM7"/>
<evidence type="ECO:0000313" key="2">
    <source>
        <dbReference type="EMBL" id="KGA97284.1"/>
    </source>
</evidence>
<keyword evidence="1" id="KW-0472">Membrane</keyword>
<evidence type="ECO:0000256" key="1">
    <source>
        <dbReference type="SAM" id="Phobius"/>
    </source>
</evidence>
<keyword evidence="4" id="KW-1185">Reference proteome</keyword>
<feature type="transmembrane region" description="Helical" evidence="1">
    <location>
        <begin position="48"/>
        <end position="67"/>
    </location>
</feature>
<name>A0A094WHM7_ALKAL</name>
<reference evidence="3 5" key="2">
    <citation type="submission" date="2014-01" db="EMBL/GenBank/DDBJ databases">
        <title>Draft genome sequencing of Bacillus alcalophilus CGMCC 1.3604.</title>
        <authorList>
            <person name="Yang J."/>
            <person name="Diao L."/>
            <person name="Yang S."/>
        </authorList>
    </citation>
    <scope>NUCLEOTIDE SEQUENCE [LARGE SCALE GENOMIC DNA]</scope>
    <source>
        <strain evidence="3 5">CGMCC 1.3604</strain>
    </source>
</reference>
<proteinExistence type="predicted"/>
<evidence type="ECO:0000313" key="3">
    <source>
        <dbReference type="EMBL" id="THG91509.1"/>
    </source>
</evidence>
<dbReference type="OrthoDB" id="2971841at2"/>
<feature type="transmembrane region" description="Helical" evidence="1">
    <location>
        <begin position="73"/>
        <end position="92"/>
    </location>
</feature>
<dbReference type="eggNOG" id="ENOG502ZDVK">
    <property type="taxonomic scope" value="Bacteria"/>
</dbReference>
<keyword evidence="1" id="KW-1133">Transmembrane helix</keyword>
<evidence type="ECO:0008006" key="6">
    <source>
        <dbReference type="Google" id="ProtNLM"/>
    </source>
</evidence>
<keyword evidence="1" id="KW-0812">Transmembrane</keyword>
<sequence length="141" mass="16122">MAYIISYGIHVLISVIFFILIPLPILLKGIRLTEVHKLQIVLRIYQSIIKVAHGAIVVSVVTGVIMISNWLSLWTWAVLILWLIIGALLGITAKKIREMFGYLREERELHDEIASLFLSTLWLTLAVIAMFALKILPYFYT</sequence>
<dbReference type="EMBL" id="JALP01000065">
    <property type="protein sequence ID" value="THG91509.1"/>
    <property type="molecule type" value="Genomic_DNA"/>
</dbReference>
<evidence type="ECO:0000313" key="4">
    <source>
        <dbReference type="Proteomes" id="UP000002754"/>
    </source>
</evidence>
<dbReference type="Proteomes" id="UP000297014">
    <property type="component" value="Unassembled WGS sequence"/>
</dbReference>
<protein>
    <recommendedName>
        <fullName evidence="6">DUF2269 domain-containing protein</fullName>
    </recommendedName>
</protein>
<feature type="transmembrane region" description="Helical" evidence="1">
    <location>
        <begin position="6"/>
        <end position="27"/>
    </location>
</feature>
<reference evidence="2 4" key="1">
    <citation type="journal article" date="2014" name="Genome Announc.">
        <title>Draft Genome Sequence of Bacillus alcalophilus AV1934, a Classic Alkaliphile Isolated from Human Feces in 1934.</title>
        <authorList>
            <person name="Attie O."/>
            <person name="Jayaprakash A."/>
            <person name="Shah H."/>
            <person name="Paulsen I.T."/>
            <person name="Morino M."/>
            <person name="Takahashi Y."/>
            <person name="Narumi I."/>
            <person name="Sachidanandam R."/>
            <person name="Satoh K."/>
            <person name="Ito M."/>
            <person name="Krulwich T.A."/>
        </authorList>
    </citation>
    <scope>NUCLEOTIDE SEQUENCE [LARGE SCALE GENOMIC DNA]</scope>
    <source>
        <strain evidence="2 4">AV1934</strain>
    </source>
</reference>
<dbReference type="Proteomes" id="UP000002754">
    <property type="component" value="Unassembled WGS sequence"/>
</dbReference>